<dbReference type="PANTHER" id="PTHR20883">
    <property type="entry name" value="PHYTANOYL-COA DIOXYGENASE DOMAIN CONTAINING 1"/>
    <property type="match status" value="1"/>
</dbReference>
<dbReference type="RefSeq" id="WP_101184715.1">
    <property type="nucleotide sequence ID" value="NZ_CP031218.1"/>
</dbReference>
<dbReference type="SUPFAM" id="SSF51197">
    <property type="entry name" value="Clavaminate synthase-like"/>
    <property type="match status" value="1"/>
</dbReference>
<comment type="caution">
    <text evidence="2">The sequence shown here is derived from an EMBL/GenBank/DDBJ whole genome shotgun (WGS) entry which is preliminary data.</text>
</comment>
<comment type="cofactor">
    <cofactor evidence="1">
        <name>Fe(2+)</name>
        <dbReference type="ChEBI" id="CHEBI:29033"/>
    </cofactor>
</comment>
<keyword evidence="2" id="KW-0560">Oxidoreductase</keyword>
<evidence type="ECO:0000313" key="3">
    <source>
        <dbReference type="Proteomes" id="UP000233248"/>
    </source>
</evidence>
<dbReference type="InterPro" id="IPR008775">
    <property type="entry name" value="Phytyl_CoA_dOase-like"/>
</dbReference>
<dbReference type="GO" id="GO:0016706">
    <property type="term" value="F:2-oxoglutarate-dependent dioxygenase activity"/>
    <property type="evidence" value="ECO:0007669"/>
    <property type="project" value="UniProtKB-ARBA"/>
</dbReference>
<accession>A0A2N1J2G5</accession>
<proteinExistence type="predicted"/>
<dbReference type="KEGG" id="ahs:AHALO_1556"/>
<dbReference type="EMBL" id="NXIF01000027">
    <property type="protein sequence ID" value="PKI80755.1"/>
    <property type="molecule type" value="Genomic_DNA"/>
</dbReference>
<name>A0A2N1J2G5_9BACT</name>
<dbReference type="OrthoDB" id="9791262at2"/>
<keyword evidence="3" id="KW-1185">Reference proteome</keyword>
<gene>
    <name evidence="2" type="ORF">CP960_07055</name>
</gene>
<dbReference type="PANTHER" id="PTHR20883:SF48">
    <property type="entry name" value="ECTOINE DIOXYGENASE"/>
    <property type="match status" value="1"/>
</dbReference>
<dbReference type="AlphaFoldDB" id="A0A2N1J2G5"/>
<dbReference type="Pfam" id="PF05721">
    <property type="entry name" value="PhyH"/>
    <property type="match status" value="1"/>
</dbReference>
<organism evidence="2 3">
    <name type="scientific">Malaciobacter halophilus</name>
    <dbReference type="NCBI Taxonomy" id="197482"/>
    <lineage>
        <taxon>Bacteria</taxon>
        <taxon>Pseudomonadati</taxon>
        <taxon>Campylobacterota</taxon>
        <taxon>Epsilonproteobacteria</taxon>
        <taxon>Campylobacterales</taxon>
        <taxon>Arcobacteraceae</taxon>
        <taxon>Malaciobacter</taxon>
    </lineage>
</organism>
<evidence type="ECO:0000256" key="1">
    <source>
        <dbReference type="ARBA" id="ARBA00001954"/>
    </source>
</evidence>
<evidence type="ECO:0000313" key="2">
    <source>
        <dbReference type="EMBL" id="PKI80755.1"/>
    </source>
</evidence>
<dbReference type="Proteomes" id="UP000233248">
    <property type="component" value="Unassembled WGS sequence"/>
</dbReference>
<reference evidence="2 3" key="1">
    <citation type="submission" date="2017-09" db="EMBL/GenBank/DDBJ databases">
        <title>Genomics of the genus Arcobacter.</title>
        <authorList>
            <person name="Perez-Cataluna A."/>
            <person name="Figueras M.J."/>
            <person name="Salas-Masso N."/>
        </authorList>
    </citation>
    <scope>NUCLEOTIDE SEQUENCE [LARGE SCALE GENOMIC DNA]</scope>
    <source>
        <strain evidence="2 3">DSM 18005</strain>
    </source>
</reference>
<dbReference type="GO" id="GO:0005506">
    <property type="term" value="F:iron ion binding"/>
    <property type="evidence" value="ECO:0007669"/>
    <property type="project" value="UniProtKB-ARBA"/>
</dbReference>
<sequence length="304" mass="35092">MTDLYPSRTKQIIDLYPSRIEKEEIINRIDKTVFSKEKVGTHSLSEEELQSYEKNGFILFPDLFSKEEVEKLKEELIRLSKDKTLQKNEEFIKEPNSNELRTIFNQHLFSKVFDKVSKDSRILDKVRQLLGSDVYIHHSRVNIKPAYKGKAFPWHSDFETWHTEDGLPNCRCLTAWIMLTDNTEFNGPLFLIKGSHKKYISCKGFTPDDNYKNSLRNQMYGVPSANAIEQIMKTGELTGAFGKAGTLVIHDGNVLHGSCDNMSPYSRTNSFFVYNSTQNRPVKPFGAKKNRAEFLCLKDFTPLK</sequence>
<dbReference type="Gene3D" id="2.60.120.620">
    <property type="entry name" value="q2cbj1_9rhob like domain"/>
    <property type="match status" value="1"/>
</dbReference>
<keyword evidence="2" id="KW-0223">Dioxygenase</keyword>
<protein>
    <submittedName>
        <fullName evidence="2">Phytanoyl-CoA dioxygenase</fullName>
    </submittedName>
</protein>